<reference evidence="1 2" key="1">
    <citation type="journal article" date="2013" name="BMC Genomics">
        <title>The miniature genome of a carnivorous plant Genlisea aurea contains a low number of genes and short non-coding sequences.</title>
        <authorList>
            <person name="Leushkin E.V."/>
            <person name="Sutormin R.A."/>
            <person name="Nabieva E.R."/>
            <person name="Penin A.A."/>
            <person name="Kondrashov A.S."/>
            <person name="Logacheva M.D."/>
        </authorList>
    </citation>
    <scope>NUCLEOTIDE SEQUENCE [LARGE SCALE GENOMIC DNA]</scope>
</reference>
<dbReference type="InterPro" id="IPR006476">
    <property type="entry name" value="CHP01589_pln"/>
</dbReference>
<dbReference type="PANTHER" id="PTHR31871">
    <property type="entry name" value="OS02G0137100 PROTEIN"/>
    <property type="match status" value="1"/>
</dbReference>
<dbReference type="Proteomes" id="UP000015453">
    <property type="component" value="Unassembled WGS sequence"/>
</dbReference>
<name>S8CZN0_9LAMI</name>
<gene>
    <name evidence="1" type="ORF">M569_04203</name>
</gene>
<accession>S8CZN0</accession>
<evidence type="ECO:0000313" key="1">
    <source>
        <dbReference type="EMBL" id="EPS70561.1"/>
    </source>
</evidence>
<feature type="non-terminal residue" evidence="1">
    <location>
        <position position="1"/>
    </location>
</feature>
<dbReference type="OrthoDB" id="1620396at2759"/>
<keyword evidence="2" id="KW-1185">Reference proteome</keyword>
<dbReference type="Pfam" id="PF09713">
    <property type="entry name" value="A_thal_3526"/>
    <property type="match status" value="1"/>
</dbReference>
<dbReference type="NCBIfam" id="TIGR01589">
    <property type="entry name" value="A_thal_3526"/>
    <property type="match status" value="1"/>
</dbReference>
<protein>
    <recommendedName>
        <fullName evidence="3">Angiotensin-converting enzyme 2</fullName>
    </recommendedName>
</protein>
<comment type="caution">
    <text evidence="1">The sequence shown here is derived from an EMBL/GenBank/DDBJ whole genome shotgun (WGS) entry which is preliminary data.</text>
</comment>
<evidence type="ECO:0000313" key="2">
    <source>
        <dbReference type="Proteomes" id="UP000015453"/>
    </source>
</evidence>
<sequence>RTLKMSNGEVRKVSLQDIQLVQNLIERCLQLYMSQREVVSTLLHQAKIEPGFTELVWQKLEAENPEFFRAYHVRLIVKEQITKFNRLLERQLELMGDMSKGSVILSNGSQGHHQSKLSDLQTPEIAGSSINRGNLHPTAAVTPDIFTVSTFPLPPHVQVGVDHVERFGYAENRLSAHDGYRGGNSTLGFGGNNNIGEVSISPLNGTEPKHQTVSESFLDMETNSLGFLGQIPRNFSLSDLTADFSNSADILENYSGSPFLGPDTMY</sequence>
<proteinExistence type="predicted"/>
<organism evidence="1 2">
    <name type="scientific">Genlisea aurea</name>
    <dbReference type="NCBI Taxonomy" id="192259"/>
    <lineage>
        <taxon>Eukaryota</taxon>
        <taxon>Viridiplantae</taxon>
        <taxon>Streptophyta</taxon>
        <taxon>Embryophyta</taxon>
        <taxon>Tracheophyta</taxon>
        <taxon>Spermatophyta</taxon>
        <taxon>Magnoliopsida</taxon>
        <taxon>eudicotyledons</taxon>
        <taxon>Gunneridae</taxon>
        <taxon>Pentapetalae</taxon>
        <taxon>asterids</taxon>
        <taxon>lamiids</taxon>
        <taxon>Lamiales</taxon>
        <taxon>Lentibulariaceae</taxon>
        <taxon>Genlisea</taxon>
    </lineage>
</organism>
<feature type="non-terminal residue" evidence="1">
    <location>
        <position position="266"/>
    </location>
</feature>
<dbReference type="AlphaFoldDB" id="S8CZN0"/>
<evidence type="ECO:0008006" key="3">
    <source>
        <dbReference type="Google" id="ProtNLM"/>
    </source>
</evidence>
<dbReference type="EMBL" id="AUSU01001642">
    <property type="protein sequence ID" value="EPS70561.1"/>
    <property type="molecule type" value="Genomic_DNA"/>
</dbReference>
<dbReference type="PANTHER" id="PTHR31871:SF1">
    <property type="entry name" value="HISTIDINE-TRNA LIGASE"/>
    <property type="match status" value="1"/>
</dbReference>